<evidence type="ECO:0000256" key="2">
    <source>
        <dbReference type="ARBA" id="ARBA00022525"/>
    </source>
</evidence>
<dbReference type="OrthoDB" id="6674808at2759"/>
<dbReference type="InParanoid" id="A0A6P7F6W8"/>
<dbReference type="Pfam" id="PF15430">
    <property type="entry name" value="SVWC"/>
    <property type="match status" value="1"/>
</dbReference>
<dbReference type="GO" id="GO:0005576">
    <property type="term" value="C:extracellular region"/>
    <property type="evidence" value="ECO:0007669"/>
    <property type="project" value="UniProtKB-SubCell"/>
</dbReference>
<dbReference type="AlphaFoldDB" id="A0A6P7F6W8"/>
<dbReference type="SMART" id="SM01318">
    <property type="entry name" value="SVWC"/>
    <property type="match status" value="1"/>
</dbReference>
<dbReference type="InterPro" id="IPR053308">
    <property type="entry name" value="Vago-like"/>
</dbReference>
<name>A0A6P7F6W8_DIAVI</name>
<proteinExistence type="predicted"/>
<dbReference type="RefSeq" id="XP_028131236.1">
    <property type="nucleotide sequence ID" value="XM_028275435.1"/>
</dbReference>
<protein>
    <submittedName>
        <fullName evidence="5">Uncharacterized protein LOC114326951 isoform X1</fullName>
    </submittedName>
</protein>
<feature type="signal peptide" evidence="3">
    <location>
        <begin position="1"/>
        <end position="19"/>
    </location>
</feature>
<sequence>MKIYFILLIVAITFFEVQAWVGTLRSDPGTEHLGDCYSSSEGVGAMKFGEEKRLEGECVQLVCSKNRDIQEIGCGSVGIAPPCKIMPGDLSKPYPDCCYEISCPETIPLPKGKA</sequence>
<feature type="domain" description="Single" evidence="4">
    <location>
        <begin position="36"/>
        <end position="103"/>
    </location>
</feature>
<gene>
    <name evidence="5" type="primary">LOC114326951</name>
</gene>
<organism evidence="5">
    <name type="scientific">Diabrotica virgifera virgifera</name>
    <name type="common">western corn rootworm</name>
    <dbReference type="NCBI Taxonomy" id="50390"/>
    <lineage>
        <taxon>Eukaryota</taxon>
        <taxon>Metazoa</taxon>
        <taxon>Ecdysozoa</taxon>
        <taxon>Arthropoda</taxon>
        <taxon>Hexapoda</taxon>
        <taxon>Insecta</taxon>
        <taxon>Pterygota</taxon>
        <taxon>Neoptera</taxon>
        <taxon>Endopterygota</taxon>
        <taxon>Coleoptera</taxon>
        <taxon>Polyphaga</taxon>
        <taxon>Cucujiformia</taxon>
        <taxon>Chrysomeloidea</taxon>
        <taxon>Chrysomelidae</taxon>
        <taxon>Galerucinae</taxon>
        <taxon>Diabroticina</taxon>
        <taxon>Diabroticites</taxon>
        <taxon>Diabrotica</taxon>
    </lineage>
</organism>
<comment type="subcellular location">
    <subcellularLocation>
        <location evidence="1">Secreted</location>
    </subcellularLocation>
</comment>
<keyword evidence="3" id="KW-0732">Signal</keyword>
<dbReference type="PANTHER" id="PTHR39957:SF1">
    <property type="entry name" value="AT09846P1-RELATED"/>
    <property type="match status" value="1"/>
</dbReference>
<accession>A0A6P7F6W8</accession>
<evidence type="ECO:0000256" key="3">
    <source>
        <dbReference type="SAM" id="SignalP"/>
    </source>
</evidence>
<evidence type="ECO:0000259" key="4">
    <source>
        <dbReference type="SMART" id="SM01318"/>
    </source>
</evidence>
<dbReference type="KEGG" id="dvv:114326951"/>
<reference evidence="5" key="1">
    <citation type="submission" date="2025-08" db="UniProtKB">
        <authorList>
            <consortium name="RefSeq"/>
        </authorList>
    </citation>
    <scope>IDENTIFICATION</scope>
    <source>
        <tissue evidence="5">Whole insect</tissue>
    </source>
</reference>
<dbReference type="InterPro" id="IPR029277">
    <property type="entry name" value="SVWC_dom"/>
</dbReference>
<dbReference type="PANTHER" id="PTHR39957">
    <property type="entry name" value="AT09846P1-RELATED"/>
    <property type="match status" value="1"/>
</dbReference>
<evidence type="ECO:0000256" key="1">
    <source>
        <dbReference type="ARBA" id="ARBA00004613"/>
    </source>
</evidence>
<dbReference type="FunCoup" id="A0A6P7F6W8">
    <property type="interactions" value="78"/>
</dbReference>
<evidence type="ECO:0000313" key="5">
    <source>
        <dbReference type="RefSeq" id="XP_028131236.1"/>
    </source>
</evidence>
<keyword evidence="2" id="KW-0964">Secreted</keyword>
<feature type="chain" id="PRO_5028080952" evidence="3">
    <location>
        <begin position="20"/>
        <end position="114"/>
    </location>
</feature>